<keyword evidence="2" id="KW-1185">Reference proteome</keyword>
<evidence type="ECO:0000313" key="2">
    <source>
        <dbReference type="Proteomes" id="UP000308600"/>
    </source>
</evidence>
<sequence>MKFKARQSPTCSYTLLHDYAVVNHSTSINNYLLGLVFSHLRGALDWLRLVYLVLPRFWPLCFRERLLLADFPKEPINAFLLLNRDLRCAQLRFLIIVLHALYKPVLAPTTGFPPPSLRLFILHCRSLCSTASSPNKPTHSGNPTVAYTPFTLHQHHRPNSRVQPLPLASSQPHLSSHPTLYPT</sequence>
<evidence type="ECO:0000313" key="1">
    <source>
        <dbReference type="EMBL" id="TFK62934.1"/>
    </source>
</evidence>
<name>A0ACD3ABE4_9AGAR</name>
<protein>
    <submittedName>
        <fullName evidence="1">Uncharacterized protein</fullName>
    </submittedName>
</protein>
<gene>
    <name evidence="1" type="ORF">BDN72DRAFT_345763</name>
</gene>
<dbReference type="Proteomes" id="UP000308600">
    <property type="component" value="Unassembled WGS sequence"/>
</dbReference>
<dbReference type="EMBL" id="ML208549">
    <property type="protein sequence ID" value="TFK62934.1"/>
    <property type="molecule type" value="Genomic_DNA"/>
</dbReference>
<proteinExistence type="predicted"/>
<reference evidence="1 2" key="1">
    <citation type="journal article" date="2019" name="Nat. Ecol. Evol.">
        <title>Megaphylogeny resolves global patterns of mushroom evolution.</title>
        <authorList>
            <person name="Varga T."/>
            <person name="Krizsan K."/>
            <person name="Foldi C."/>
            <person name="Dima B."/>
            <person name="Sanchez-Garcia M."/>
            <person name="Sanchez-Ramirez S."/>
            <person name="Szollosi G.J."/>
            <person name="Szarkandi J.G."/>
            <person name="Papp V."/>
            <person name="Albert L."/>
            <person name="Andreopoulos W."/>
            <person name="Angelini C."/>
            <person name="Antonin V."/>
            <person name="Barry K.W."/>
            <person name="Bougher N.L."/>
            <person name="Buchanan P."/>
            <person name="Buyck B."/>
            <person name="Bense V."/>
            <person name="Catcheside P."/>
            <person name="Chovatia M."/>
            <person name="Cooper J."/>
            <person name="Damon W."/>
            <person name="Desjardin D."/>
            <person name="Finy P."/>
            <person name="Geml J."/>
            <person name="Haridas S."/>
            <person name="Hughes K."/>
            <person name="Justo A."/>
            <person name="Karasinski D."/>
            <person name="Kautmanova I."/>
            <person name="Kiss B."/>
            <person name="Kocsube S."/>
            <person name="Kotiranta H."/>
            <person name="LaButti K.M."/>
            <person name="Lechner B.E."/>
            <person name="Liimatainen K."/>
            <person name="Lipzen A."/>
            <person name="Lukacs Z."/>
            <person name="Mihaltcheva S."/>
            <person name="Morgado L.N."/>
            <person name="Niskanen T."/>
            <person name="Noordeloos M.E."/>
            <person name="Ohm R.A."/>
            <person name="Ortiz-Santana B."/>
            <person name="Ovrebo C."/>
            <person name="Racz N."/>
            <person name="Riley R."/>
            <person name="Savchenko A."/>
            <person name="Shiryaev A."/>
            <person name="Soop K."/>
            <person name="Spirin V."/>
            <person name="Szebenyi C."/>
            <person name="Tomsovsky M."/>
            <person name="Tulloss R.E."/>
            <person name="Uehling J."/>
            <person name="Grigoriev I.V."/>
            <person name="Vagvolgyi C."/>
            <person name="Papp T."/>
            <person name="Martin F.M."/>
            <person name="Miettinen O."/>
            <person name="Hibbett D.S."/>
            <person name="Nagy L.G."/>
        </authorList>
    </citation>
    <scope>NUCLEOTIDE SEQUENCE [LARGE SCALE GENOMIC DNA]</scope>
    <source>
        <strain evidence="1 2">NL-1719</strain>
    </source>
</reference>
<organism evidence="1 2">
    <name type="scientific">Pluteus cervinus</name>
    <dbReference type="NCBI Taxonomy" id="181527"/>
    <lineage>
        <taxon>Eukaryota</taxon>
        <taxon>Fungi</taxon>
        <taxon>Dikarya</taxon>
        <taxon>Basidiomycota</taxon>
        <taxon>Agaricomycotina</taxon>
        <taxon>Agaricomycetes</taxon>
        <taxon>Agaricomycetidae</taxon>
        <taxon>Agaricales</taxon>
        <taxon>Pluteineae</taxon>
        <taxon>Pluteaceae</taxon>
        <taxon>Pluteus</taxon>
    </lineage>
</organism>
<accession>A0ACD3ABE4</accession>